<proteinExistence type="inferred from homology"/>
<dbReference type="Proteomes" id="UP001385892">
    <property type="component" value="Unassembled WGS sequence"/>
</dbReference>
<keyword evidence="4 5" id="KW-0274">FAD</keyword>
<accession>A0ABU8WUK6</accession>
<dbReference type="SUPFAM" id="SSF54373">
    <property type="entry name" value="FAD-linked reductases, C-terminal domain"/>
    <property type="match status" value="1"/>
</dbReference>
<dbReference type="PROSITE" id="PS00623">
    <property type="entry name" value="GMC_OXRED_1"/>
    <property type="match status" value="1"/>
</dbReference>
<dbReference type="InterPro" id="IPR000172">
    <property type="entry name" value="GMC_OxRdtase_N"/>
</dbReference>
<sequence>MHSDYDYVIVGGGSAGCVLAARLSQSPGVRVLLCEAGQDLPLDNIPPSILDSYPGTAYLNPNFMWAGLRARPTADRPAGKYDQARILGGGSSINGQFFNRGAPADYDEWERRGAAGWRWDTVLPYFRKTETDLDFDGDLHGKAGPIQVRRIFPEQWPGHAKAVAKAFESQGFKYLEDQNGAFTDGYFPIALSNKDEKRVSVATAYLTAEVRGRRNLTIATETTVTRLMFDGTTCTGVELHTRGQIESVRAREVILSAGAIHSPAIMLRSGIGPGDELAGMGVPVVKALRGVGKNLMEHPSIALASYIKRAHRISGPTRHHIRVGCRYSSGIGGGPSGDMLMLGVTKTSWHAVGERIGTLLTYINNPFSASGEVTLDSPDWRQFPSVSLGMLSDERDVERLTDGFVRMAALLASSALSAITEHPFLASYGEKVRQIGMLSKRNKVLTDVLAACLDGPAPLRKFLFEKVIRDAPPLGDLLQDPALLRGHIRKSSAGVWHVSCTCRMGAANDPGAVTDAEGRVHGVQQLRVVDASIFPVIPGANTNAPTIMVAEKIAAGMLGELVNAKIRKPALAMAANSAMAAHS</sequence>
<dbReference type="Pfam" id="PF05199">
    <property type="entry name" value="GMC_oxred_C"/>
    <property type="match status" value="1"/>
</dbReference>
<dbReference type="RefSeq" id="WP_340346786.1">
    <property type="nucleotide sequence ID" value="NZ_JBBKZT010000020.1"/>
</dbReference>
<name>A0ABU8WUK6_9BURK</name>
<dbReference type="PROSITE" id="PS00624">
    <property type="entry name" value="GMC_OXRED_2"/>
    <property type="match status" value="1"/>
</dbReference>
<dbReference type="InterPro" id="IPR012132">
    <property type="entry name" value="GMC_OxRdtase"/>
</dbReference>
<evidence type="ECO:0000256" key="4">
    <source>
        <dbReference type="ARBA" id="ARBA00022827"/>
    </source>
</evidence>
<comment type="cofactor">
    <cofactor evidence="1">
        <name>FAD</name>
        <dbReference type="ChEBI" id="CHEBI:57692"/>
    </cofactor>
</comment>
<evidence type="ECO:0000259" key="7">
    <source>
        <dbReference type="PROSITE" id="PS00624"/>
    </source>
</evidence>
<dbReference type="EMBL" id="JBBKZT010000020">
    <property type="protein sequence ID" value="MEJ8851235.1"/>
    <property type="molecule type" value="Genomic_DNA"/>
</dbReference>
<protein>
    <submittedName>
        <fullName evidence="8">FAD-dependent oxidoreductase</fullName>
    </submittedName>
</protein>
<dbReference type="Pfam" id="PF00732">
    <property type="entry name" value="GMC_oxred_N"/>
    <property type="match status" value="1"/>
</dbReference>
<dbReference type="Gene3D" id="3.50.50.60">
    <property type="entry name" value="FAD/NAD(P)-binding domain"/>
    <property type="match status" value="2"/>
</dbReference>
<evidence type="ECO:0000256" key="3">
    <source>
        <dbReference type="ARBA" id="ARBA00022630"/>
    </source>
</evidence>
<comment type="similarity">
    <text evidence="2 5">Belongs to the GMC oxidoreductase family.</text>
</comment>
<dbReference type="SUPFAM" id="SSF51905">
    <property type="entry name" value="FAD/NAD(P)-binding domain"/>
    <property type="match status" value="1"/>
</dbReference>
<dbReference type="InterPro" id="IPR007867">
    <property type="entry name" value="GMC_OxRtase_C"/>
</dbReference>
<dbReference type="PANTHER" id="PTHR11552:SF147">
    <property type="entry name" value="CHOLINE DEHYDROGENASE, MITOCHONDRIAL"/>
    <property type="match status" value="1"/>
</dbReference>
<dbReference type="InterPro" id="IPR036188">
    <property type="entry name" value="FAD/NAD-bd_sf"/>
</dbReference>
<gene>
    <name evidence="8" type="ORF">WKW82_31680</name>
</gene>
<dbReference type="Gene3D" id="3.30.410.40">
    <property type="match status" value="1"/>
</dbReference>
<organism evidence="8 9">
    <name type="scientific">Variovorax rhizosphaerae</name>
    <dbReference type="NCBI Taxonomy" id="1836200"/>
    <lineage>
        <taxon>Bacteria</taxon>
        <taxon>Pseudomonadati</taxon>
        <taxon>Pseudomonadota</taxon>
        <taxon>Betaproteobacteria</taxon>
        <taxon>Burkholderiales</taxon>
        <taxon>Comamonadaceae</taxon>
        <taxon>Variovorax</taxon>
    </lineage>
</organism>
<dbReference type="PANTHER" id="PTHR11552">
    <property type="entry name" value="GLUCOSE-METHANOL-CHOLINE GMC OXIDOREDUCTASE"/>
    <property type="match status" value="1"/>
</dbReference>
<dbReference type="PIRSF" id="PIRSF000137">
    <property type="entry name" value="Alcohol_oxidase"/>
    <property type="match status" value="1"/>
</dbReference>
<keyword evidence="9" id="KW-1185">Reference proteome</keyword>
<evidence type="ECO:0000313" key="9">
    <source>
        <dbReference type="Proteomes" id="UP001385892"/>
    </source>
</evidence>
<evidence type="ECO:0000256" key="2">
    <source>
        <dbReference type="ARBA" id="ARBA00010790"/>
    </source>
</evidence>
<evidence type="ECO:0000256" key="5">
    <source>
        <dbReference type="RuleBase" id="RU003968"/>
    </source>
</evidence>
<comment type="caution">
    <text evidence="8">The sequence shown here is derived from an EMBL/GenBank/DDBJ whole genome shotgun (WGS) entry which is preliminary data.</text>
</comment>
<evidence type="ECO:0000256" key="1">
    <source>
        <dbReference type="ARBA" id="ARBA00001974"/>
    </source>
</evidence>
<evidence type="ECO:0000313" key="8">
    <source>
        <dbReference type="EMBL" id="MEJ8851235.1"/>
    </source>
</evidence>
<reference evidence="8 9" key="1">
    <citation type="submission" date="2024-03" db="EMBL/GenBank/DDBJ databases">
        <title>Novel species of the genus Variovorax.</title>
        <authorList>
            <person name="Liu Q."/>
            <person name="Xin Y.-H."/>
        </authorList>
    </citation>
    <scope>NUCLEOTIDE SEQUENCE [LARGE SCALE GENOMIC DNA]</scope>
    <source>
        <strain evidence="8 9">KACC 18900</strain>
    </source>
</reference>
<evidence type="ECO:0000259" key="6">
    <source>
        <dbReference type="PROSITE" id="PS00623"/>
    </source>
</evidence>
<feature type="domain" description="Glucose-methanol-choline oxidoreductase N-terminal" evidence="7">
    <location>
        <begin position="258"/>
        <end position="272"/>
    </location>
</feature>
<keyword evidence="3 5" id="KW-0285">Flavoprotein</keyword>
<feature type="domain" description="Glucose-methanol-choline oxidoreductase N-terminal" evidence="6">
    <location>
        <begin position="84"/>
        <end position="107"/>
    </location>
</feature>